<sequence length="147" mass="16668">MNPYNIIKWQDEVLDQHDNVLQEGTLHDEVNMNRMEDGIYESSLMSCMLTQMNLQQKRVLADLEGEIGEISLLNTDVFPFNNSIKTVAMNKPRDTTDYRIHTEVVSANGNAGNILITDKQLNGFKIAFTGSATNITIKYYIQGGMYQ</sequence>
<dbReference type="AlphaFoldDB" id="A6TR90"/>
<evidence type="ECO:0000313" key="2">
    <source>
        <dbReference type="Proteomes" id="UP000001572"/>
    </source>
</evidence>
<name>A6TR90_ALKMQ</name>
<reference evidence="2" key="1">
    <citation type="journal article" date="2016" name="Genome Announc.">
        <title>Complete genome sequence of Alkaliphilus metalliredigens strain QYMF, an alkaliphilic and metal-reducing bacterium isolated from borax-contaminated leachate ponds.</title>
        <authorList>
            <person name="Hwang C."/>
            <person name="Copeland A."/>
            <person name="Lucas S."/>
            <person name="Lapidus A."/>
            <person name="Barry K."/>
            <person name="Detter J.C."/>
            <person name="Glavina Del Rio T."/>
            <person name="Hammon N."/>
            <person name="Israni S."/>
            <person name="Dalin E."/>
            <person name="Tice H."/>
            <person name="Pitluck S."/>
            <person name="Chertkov O."/>
            <person name="Brettin T."/>
            <person name="Bruce D."/>
            <person name="Han C."/>
            <person name="Schmutz J."/>
            <person name="Larimer F."/>
            <person name="Land M.L."/>
            <person name="Hauser L."/>
            <person name="Kyrpides N."/>
            <person name="Mikhailova N."/>
            <person name="Ye Q."/>
            <person name="Zhou J."/>
            <person name="Richardson P."/>
            <person name="Fields M.W."/>
        </authorList>
    </citation>
    <scope>NUCLEOTIDE SEQUENCE [LARGE SCALE GENOMIC DNA]</scope>
    <source>
        <strain evidence="2">QYMF</strain>
    </source>
</reference>
<gene>
    <name evidence="1" type="ordered locus">Amet_2556</name>
</gene>
<dbReference type="OrthoDB" id="1955581at2"/>
<proteinExistence type="predicted"/>
<accession>A6TR90</accession>
<keyword evidence="2" id="KW-1185">Reference proteome</keyword>
<evidence type="ECO:0000313" key="1">
    <source>
        <dbReference type="EMBL" id="ABR48708.1"/>
    </source>
</evidence>
<dbReference type="eggNOG" id="ENOG50332UJ">
    <property type="taxonomic scope" value="Bacteria"/>
</dbReference>
<dbReference type="KEGG" id="amt:Amet_2556"/>
<protein>
    <submittedName>
        <fullName evidence="1">Uncharacterized protein</fullName>
    </submittedName>
</protein>
<organism evidence="1 2">
    <name type="scientific">Alkaliphilus metalliredigens (strain QYMF)</name>
    <dbReference type="NCBI Taxonomy" id="293826"/>
    <lineage>
        <taxon>Bacteria</taxon>
        <taxon>Bacillati</taxon>
        <taxon>Bacillota</taxon>
        <taxon>Clostridia</taxon>
        <taxon>Peptostreptococcales</taxon>
        <taxon>Natronincolaceae</taxon>
        <taxon>Alkaliphilus</taxon>
    </lineage>
</organism>
<dbReference type="HOGENOM" id="CLU_131340_0_0_9"/>
<dbReference type="RefSeq" id="WP_012063682.1">
    <property type="nucleotide sequence ID" value="NC_009633.1"/>
</dbReference>
<dbReference type="Proteomes" id="UP000001572">
    <property type="component" value="Chromosome"/>
</dbReference>
<dbReference type="EMBL" id="CP000724">
    <property type="protein sequence ID" value="ABR48708.1"/>
    <property type="molecule type" value="Genomic_DNA"/>
</dbReference>
<dbReference type="STRING" id="293826.Amet_2556"/>